<evidence type="ECO:0000313" key="2">
    <source>
        <dbReference type="Proteomes" id="UP000095282"/>
    </source>
</evidence>
<dbReference type="InterPro" id="IPR000884">
    <property type="entry name" value="TSP1_rpt"/>
</dbReference>
<dbReference type="WBParaSite" id="Csp11.Scaffold510.g2534.t1">
    <property type="protein sequence ID" value="Csp11.Scaffold510.g2534.t1"/>
    <property type="gene ID" value="Csp11.Scaffold510.g2534"/>
</dbReference>
<dbReference type="PANTHER" id="PTHR31936">
    <property type="entry name" value="PROTEIN CBG18744"/>
    <property type="match status" value="1"/>
</dbReference>
<dbReference type="STRING" id="1561998.A0A1I7T5B0"/>
<dbReference type="PROSITE" id="PS50092">
    <property type="entry name" value="TSP1"/>
    <property type="match status" value="1"/>
</dbReference>
<dbReference type="PANTHER" id="PTHR31936:SF5">
    <property type="entry name" value="VENOM PROTEIN"/>
    <property type="match status" value="1"/>
</dbReference>
<evidence type="ECO:0000256" key="1">
    <source>
        <dbReference type="SAM" id="SignalP"/>
    </source>
</evidence>
<name>A0A1I7T5B0_9PELO</name>
<evidence type="ECO:0000313" key="3">
    <source>
        <dbReference type="WBParaSite" id="Csp11.Scaffold510.g2534.t1"/>
    </source>
</evidence>
<feature type="chain" id="PRO_5009307046" evidence="1">
    <location>
        <begin position="23"/>
        <end position="316"/>
    </location>
</feature>
<proteinExistence type="predicted"/>
<accession>A0A1I7T5B0</accession>
<protein>
    <submittedName>
        <fullName evidence="3">ShKT domain-containing protein</fullName>
    </submittedName>
</protein>
<organism evidence="2 3">
    <name type="scientific">Caenorhabditis tropicalis</name>
    <dbReference type="NCBI Taxonomy" id="1561998"/>
    <lineage>
        <taxon>Eukaryota</taxon>
        <taxon>Metazoa</taxon>
        <taxon>Ecdysozoa</taxon>
        <taxon>Nematoda</taxon>
        <taxon>Chromadorea</taxon>
        <taxon>Rhabditida</taxon>
        <taxon>Rhabditina</taxon>
        <taxon>Rhabditomorpha</taxon>
        <taxon>Rhabditoidea</taxon>
        <taxon>Rhabditidae</taxon>
        <taxon>Peloderinae</taxon>
        <taxon>Caenorhabditis</taxon>
    </lineage>
</organism>
<keyword evidence="2" id="KW-1185">Reference proteome</keyword>
<sequence>MESFRYFLVILLFLDFTEITFGQLPKCTDSGSCPTNGVWGEWKTVGSTTCDMSCGGCGTLLQERECISQPVCNCTGNTNRTIGCNFEGCKYPSQKTCCAPYLPMIINGVITCGPIPKSLDSSACCPQQSILTQWSDWSYVNSQWIRSRSCLSASIGCPCSEALTQTKTGSNWEYIEKLFVSFSGCPCDQPTDAATPCKNVALGDPIYYRPLAIDDTTCTAWLVMIAEVQGDKIYCKALKNTIYKDDYGADMNYVGALLIMQEVSGECTTDVPFDCANGATANRRQNVSFTCDMKTGKWIYDYTGKRVNAINIASWY</sequence>
<keyword evidence="1" id="KW-0732">Signal</keyword>
<dbReference type="eggNOG" id="ENOG502THAM">
    <property type="taxonomic scope" value="Eukaryota"/>
</dbReference>
<feature type="signal peptide" evidence="1">
    <location>
        <begin position="1"/>
        <end position="22"/>
    </location>
</feature>
<reference evidence="3" key="1">
    <citation type="submission" date="2016-11" db="UniProtKB">
        <authorList>
            <consortium name="WormBaseParasite"/>
        </authorList>
    </citation>
    <scope>IDENTIFICATION</scope>
</reference>
<dbReference type="AlphaFoldDB" id="A0A1I7T5B0"/>
<dbReference type="Proteomes" id="UP000095282">
    <property type="component" value="Unplaced"/>
</dbReference>